<dbReference type="PRINTS" id="PR00081">
    <property type="entry name" value="GDHRDH"/>
</dbReference>
<evidence type="ECO:0000256" key="2">
    <source>
        <dbReference type="ARBA" id="ARBA00023002"/>
    </source>
</evidence>
<evidence type="ECO:0000313" key="3">
    <source>
        <dbReference type="EMBL" id="SKC87911.1"/>
    </source>
</evidence>
<accession>A0A1T5MI50</accession>
<dbReference type="PRINTS" id="PR00080">
    <property type="entry name" value="SDRFAMILY"/>
</dbReference>
<dbReference type="RefSeq" id="WP_079495298.1">
    <property type="nucleotide sequence ID" value="NZ_FUZT01000016.1"/>
</dbReference>
<comment type="similarity">
    <text evidence="1">Belongs to the short-chain dehydrogenases/reductases (SDR) family.</text>
</comment>
<dbReference type="SUPFAM" id="SSF51735">
    <property type="entry name" value="NAD(P)-binding Rossmann-fold domains"/>
    <property type="match status" value="1"/>
</dbReference>
<dbReference type="STRING" id="36842.SAMN02194393_04776"/>
<sequence length="252" mass="27487">MCLKDKVIAITGAGKGIGRRIAIEMAREGGKIAVADISKEDGLDTCNIIKENGGISIFTQTDVSHYQDLINFRNKVIARFKKVDILIVNAGISFRRNIKDLKLEEWKKVIDVNLTGSFFTVKAFLNDLLDKNEKQKRKIIFITSGSAFTGSGGGAHYAASKAGQHGLLRALSKELGGKGINVNAIAPRVIETEILNELYPNGAKRNALVDAIPIKRLGRPEDVAYLVCFLASDKASYIHGQTIILDGGRTFQ</sequence>
<evidence type="ECO:0000313" key="4">
    <source>
        <dbReference type="Proteomes" id="UP000190285"/>
    </source>
</evidence>
<dbReference type="GO" id="GO:0008206">
    <property type="term" value="P:bile acid metabolic process"/>
    <property type="evidence" value="ECO:0007669"/>
    <property type="project" value="UniProtKB-ARBA"/>
</dbReference>
<dbReference type="AlphaFoldDB" id="A0A1T5MI50"/>
<organism evidence="3 4">
    <name type="scientific">Maledivibacter halophilus</name>
    <dbReference type="NCBI Taxonomy" id="36842"/>
    <lineage>
        <taxon>Bacteria</taxon>
        <taxon>Bacillati</taxon>
        <taxon>Bacillota</taxon>
        <taxon>Clostridia</taxon>
        <taxon>Peptostreptococcales</taxon>
        <taxon>Caminicellaceae</taxon>
        <taxon>Maledivibacter</taxon>
    </lineage>
</organism>
<keyword evidence="2" id="KW-0560">Oxidoreductase</keyword>
<name>A0A1T5MI50_9FIRM</name>
<evidence type="ECO:0000256" key="1">
    <source>
        <dbReference type="ARBA" id="ARBA00006484"/>
    </source>
</evidence>
<proteinExistence type="inferred from homology"/>
<dbReference type="InterPro" id="IPR036291">
    <property type="entry name" value="NAD(P)-bd_dom_sf"/>
</dbReference>
<keyword evidence="4" id="KW-1185">Reference proteome</keyword>
<dbReference type="EMBL" id="FUZT01000016">
    <property type="protein sequence ID" value="SKC87911.1"/>
    <property type="molecule type" value="Genomic_DNA"/>
</dbReference>
<dbReference type="InterPro" id="IPR002347">
    <property type="entry name" value="SDR_fam"/>
</dbReference>
<protein>
    <submittedName>
        <fullName evidence="3">3-oxoacyl-[acyl-carrier protein] reductase</fullName>
    </submittedName>
</protein>
<dbReference type="FunFam" id="3.40.50.720:FF:000084">
    <property type="entry name" value="Short-chain dehydrogenase reductase"/>
    <property type="match status" value="1"/>
</dbReference>
<dbReference type="OrthoDB" id="9803333at2"/>
<reference evidence="3 4" key="1">
    <citation type="submission" date="2017-02" db="EMBL/GenBank/DDBJ databases">
        <authorList>
            <person name="Peterson S.W."/>
        </authorList>
    </citation>
    <scope>NUCLEOTIDE SEQUENCE [LARGE SCALE GENOMIC DNA]</scope>
    <source>
        <strain evidence="3 4">M1</strain>
    </source>
</reference>
<gene>
    <name evidence="3" type="ORF">SAMN02194393_04776</name>
</gene>
<dbReference type="PANTHER" id="PTHR42760">
    <property type="entry name" value="SHORT-CHAIN DEHYDROGENASES/REDUCTASES FAMILY MEMBER"/>
    <property type="match status" value="1"/>
</dbReference>
<dbReference type="PANTHER" id="PTHR42760:SF133">
    <property type="entry name" value="3-OXOACYL-[ACYL-CARRIER-PROTEIN] REDUCTASE"/>
    <property type="match status" value="1"/>
</dbReference>
<dbReference type="CDD" id="cd05233">
    <property type="entry name" value="SDR_c"/>
    <property type="match status" value="1"/>
</dbReference>
<dbReference type="Gene3D" id="3.40.50.720">
    <property type="entry name" value="NAD(P)-binding Rossmann-like Domain"/>
    <property type="match status" value="1"/>
</dbReference>
<dbReference type="Proteomes" id="UP000190285">
    <property type="component" value="Unassembled WGS sequence"/>
</dbReference>
<dbReference type="GO" id="GO:0016616">
    <property type="term" value="F:oxidoreductase activity, acting on the CH-OH group of donors, NAD or NADP as acceptor"/>
    <property type="evidence" value="ECO:0007669"/>
    <property type="project" value="TreeGrafter"/>
</dbReference>
<dbReference type="Pfam" id="PF13561">
    <property type="entry name" value="adh_short_C2"/>
    <property type="match status" value="1"/>
</dbReference>